<evidence type="ECO:0008006" key="7">
    <source>
        <dbReference type="Google" id="ProtNLM"/>
    </source>
</evidence>
<organism evidence="6">
    <name type="scientific">Fagus sylvatica</name>
    <name type="common">Beechnut</name>
    <dbReference type="NCBI Taxonomy" id="28930"/>
    <lineage>
        <taxon>Eukaryota</taxon>
        <taxon>Viridiplantae</taxon>
        <taxon>Streptophyta</taxon>
        <taxon>Embryophyta</taxon>
        <taxon>Tracheophyta</taxon>
        <taxon>Spermatophyta</taxon>
        <taxon>Magnoliopsida</taxon>
        <taxon>eudicotyledons</taxon>
        <taxon>Gunneridae</taxon>
        <taxon>Pentapetalae</taxon>
        <taxon>rosids</taxon>
        <taxon>fabids</taxon>
        <taxon>Fagales</taxon>
        <taxon>Fagaceae</taxon>
        <taxon>Fagus</taxon>
    </lineage>
</organism>
<evidence type="ECO:0000259" key="3">
    <source>
        <dbReference type="Pfam" id="PF07727"/>
    </source>
</evidence>
<feature type="region of interest" description="Disordered" evidence="2">
    <location>
        <begin position="177"/>
        <end position="234"/>
    </location>
</feature>
<name>A0A2N9GE96_FAGSY</name>
<dbReference type="InterPro" id="IPR013103">
    <property type="entry name" value="RVT_2"/>
</dbReference>
<keyword evidence="1" id="KW-0645">Protease</keyword>
<evidence type="ECO:0000256" key="1">
    <source>
        <dbReference type="ARBA" id="ARBA00022750"/>
    </source>
</evidence>
<dbReference type="InterPro" id="IPR043502">
    <property type="entry name" value="DNA/RNA_pol_sf"/>
</dbReference>
<dbReference type="AlphaFoldDB" id="A0A2N9GE96"/>
<dbReference type="InterPro" id="IPR025724">
    <property type="entry name" value="GAG-pre-integrase_dom"/>
</dbReference>
<sequence length="960" mass="106851">MEPTTSSGLHSSCKYCRAMNSWALLMAQSYVPPTTLNSNVLSTVYGLNTSCQVWTSLAARYASQSKSRITHLKRQLQTMRQDSHSCTDYLQMAKSWADQLAAKGKPVEEDDLISFILSGLNPSFNVFITTFNLTTREAPLCYANFESELLNHEALLANQTSNIPTDSTTFALYSHKHPNQDHRSRFSGPPKHTSSNNGEHKYHSPSKHSSPAPHQKPPASFPKYKPTQASPVPFNSTRPPCQICGKPNHQALDCYHRMDYSYQGQHPLSQLVAMVAHTNSQFGEEEQPWYADSGANHHITADLENLNLSQEPYQGTADVVVGNGSRLQIANIGSSSLIAHNSSFKLNHVLHCPDVPINLLSIHKFCVDNHCLFILTATSFLVKDIQTGQVLLQRHSRDGLYPIPLHRLSTRSTHGLTAFLCLKTLASIWHQRLGHPAMSIVQRVIHHHKLPIIGPSDKSSFCEPCQMAKNKRLPFFKSSRESSFPLQLVHSDVWQSPVVSLSGYRYFDFPAKSRSSVPTLAVNLSPPESALFPLPTPPAPPDPPQASHHMVTRSMTGTSRPKSFLDHHLYYSTHHPLQAFHAATLPFEPTTFSQATKLPEWQQAMAAKFEALMANGTWSLCPWPPNCKIIRNKWGFDQEDGINYIETFSPVIKPTTIRVLLALAVQFSWSIRQLDVSNAFLHGSLLEEVFMEQPSGFIDPTHPNHVCCLHKALYGLKQAPRACTAPSLDLTLLCLSINYVNSCILLPPLTGHQPNECSSISKVLSPMAYSSLKAPSLSMHSVTLTRLVAPMIDGLPPVLVIFLGLALSLGVPKSNLWLVACSSIEAKYRAMAVTTADLYWLHMLLKDLQVPLSSPPVLWCDNVGAPALASNSVFHARTKHIEVDYHFIREKVVHRDMSLKFISTGDQRADIFTKGLPTHRFQLLRDKLLVTSCPVSLRGAVKEISFIHEPTNPLPSIHHQ</sequence>
<protein>
    <recommendedName>
        <fullName evidence="7">Reverse transcriptase Ty1/copia-type domain-containing protein</fullName>
    </recommendedName>
</protein>
<reference evidence="6" key="1">
    <citation type="submission" date="2018-02" db="EMBL/GenBank/DDBJ databases">
        <authorList>
            <person name="Cohen D.B."/>
            <person name="Kent A.D."/>
        </authorList>
    </citation>
    <scope>NUCLEOTIDE SEQUENCE</scope>
</reference>
<feature type="domain" description="Reverse transcriptase Ty1/copia-type" evidence="3">
    <location>
        <begin position="635"/>
        <end position="723"/>
    </location>
</feature>
<dbReference type="Pfam" id="PF14223">
    <property type="entry name" value="Retrotran_gag_2"/>
    <property type="match status" value="1"/>
</dbReference>
<dbReference type="CDD" id="cd09272">
    <property type="entry name" value="RNase_HI_RT_Ty1"/>
    <property type="match status" value="1"/>
</dbReference>
<evidence type="ECO:0000256" key="2">
    <source>
        <dbReference type="SAM" id="MobiDB-lite"/>
    </source>
</evidence>
<keyword evidence="1" id="KW-0378">Hydrolase</keyword>
<evidence type="ECO:0000259" key="5">
    <source>
        <dbReference type="Pfam" id="PF22936"/>
    </source>
</evidence>
<dbReference type="Pfam" id="PF22936">
    <property type="entry name" value="Pol_BBD"/>
    <property type="match status" value="1"/>
</dbReference>
<dbReference type="GO" id="GO:0004190">
    <property type="term" value="F:aspartic-type endopeptidase activity"/>
    <property type="evidence" value="ECO:0007669"/>
    <property type="project" value="UniProtKB-KW"/>
</dbReference>
<keyword evidence="1" id="KW-0064">Aspartyl protease</keyword>
<evidence type="ECO:0000259" key="4">
    <source>
        <dbReference type="Pfam" id="PF13976"/>
    </source>
</evidence>
<dbReference type="InterPro" id="IPR054722">
    <property type="entry name" value="PolX-like_BBD"/>
</dbReference>
<feature type="domain" description="Retrovirus-related Pol polyprotein from transposon TNT 1-94-like beta-barrel" evidence="5">
    <location>
        <begin position="289"/>
        <end position="365"/>
    </location>
</feature>
<evidence type="ECO:0000313" key="6">
    <source>
        <dbReference type="EMBL" id="SPC97738.1"/>
    </source>
</evidence>
<gene>
    <name evidence="6" type="ORF">FSB_LOCUS25620</name>
</gene>
<dbReference type="PANTHER" id="PTHR47481">
    <property type="match status" value="1"/>
</dbReference>
<proteinExistence type="predicted"/>
<dbReference type="EMBL" id="OIVN01001793">
    <property type="protein sequence ID" value="SPC97738.1"/>
    <property type="molecule type" value="Genomic_DNA"/>
</dbReference>
<feature type="domain" description="GAG-pre-integrase" evidence="4">
    <location>
        <begin position="422"/>
        <end position="469"/>
    </location>
</feature>
<dbReference type="PANTHER" id="PTHR47481:SF31">
    <property type="entry name" value="OS01G0873500 PROTEIN"/>
    <property type="match status" value="1"/>
</dbReference>
<accession>A0A2N9GE96</accession>
<dbReference type="Pfam" id="PF13976">
    <property type="entry name" value="gag_pre-integrs"/>
    <property type="match status" value="1"/>
</dbReference>
<dbReference type="Pfam" id="PF07727">
    <property type="entry name" value="RVT_2"/>
    <property type="match status" value="1"/>
</dbReference>
<dbReference type="SUPFAM" id="SSF56672">
    <property type="entry name" value="DNA/RNA polymerases"/>
    <property type="match status" value="1"/>
</dbReference>